<feature type="compositionally biased region" description="Acidic residues" evidence="1">
    <location>
        <begin position="32"/>
        <end position="43"/>
    </location>
</feature>
<accession>A0ABY7G7V9</accession>
<feature type="compositionally biased region" description="Polar residues" evidence="1">
    <location>
        <begin position="194"/>
        <end position="213"/>
    </location>
</feature>
<feature type="region of interest" description="Disordered" evidence="1">
    <location>
        <begin position="30"/>
        <end position="82"/>
    </location>
</feature>
<reference evidence="2" key="1">
    <citation type="submission" date="2022-11" db="EMBL/GenBank/DDBJ databases">
        <title>Centuries of genome instability and evolution in soft-shell clam transmissible cancer (bioRxiv).</title>
        <authorList>
            <person name="Hart S.F.M."/>
            <person name="Yonemitsu M.A."/>
            <person name="Giersch R.M."/>
            <person name="Beal B.F."/>
            <person name="Arriagada G."/>
            <person name="Davis B.W."/>
            <person name="Ostrander E.A."/>
            <person name="Goff S.P."/>
            <person name="Metzger M.J."/>
        </authorList>
    </citation>
    <scope>NUCLEOTIDE SEQUENCE</scope>
    <source>
        <strain evidence="2">MELC-2E11</strain>
        <tissue evidence="2">Siphon/mantle</tissue>
    </source>
</reference>
<evidence type="ECO:0000313" key="2">
    <source>
        <dbReference type="EMBL" id="WAR29131.1"/>
    </source>
</evidence>
<proteinExistence type="predicted"/>
<gene>
    <name evidence="2" type="ORF">MAR_002699</name>
</gene>
<protein>
    <submittedName>
        <fullName evidence="2">Uncharacterized protein</fullName>
    </submittedName>
</protein>
<evidence type="ECO:0000313" key="3">
    <source>
        <dbReference type="Proteomes" id="UP001164746"/>
    </source>
</evidence>
<sequence length="252" mass="28843">MDKFDFLKSHIYEVRQRPFVSLKAKLAAQTPVDDDAESVDNDDNIPQLPSTSVPTSSQEEPKRPVILDVRPKRSTSRATAEEEMLFRTLDERGRQSMQLQEKLLDIIKPAARPSERATYGDWAKSVMEDLDPSLWRQFQKEQSQLLYKYLDLHDKVRSQLLQPQQQTWQPDQQQHCSSQQSSQSSQWQPPPQNWPTTVQTTSVWDSMSSTLVQAQMHPEPSLTTLQPRSRSTPQNPATSAAGSTTFHPRGEE</sequence>
<feature type="non-terminal residue" evidence="2">
    <location>
        <position position="252"/>
    </location>
</feature>
<feature type="region of interest" description="Disordered" evidence="1">
    <location>
        <begin position="163"/>
        <end position="252"/>
    </location>
</feature>
<dbReference type="Proteomes" id="UP001164746">
    <property type="component" value="Chromosome 16"/>
</dbReference>
<evidence type="ECO:0000256" key="1">
    <source>
        <dbReference type="SAM" id="MobiDB-lite"/>
    </source>
</evidence>
<organism evidence="2 3">
    <name type="scientific">Mya arenaria</name>
    <name type="common">Soft-shell clam</name>
    <dbReference type="NCBI Taxonomy" id="6604"/>
    <lineage>
        <taxon>Eukaryota</taxon>
        <taxon>Metazoa</taxon>
        <taxon>Spiralia</taxon>
        <taxon>Lophotrochozoa</taxon>
        <taxon>Mollusca</taxon>
        <taxon>Bivalvia</taxon>
        <taxon>Autobranchia</taxon>
        <taxon>Heteroconchia</taxon>
        <taxon>Euheterodonta</taxon>
        <taxon>Imparidentia</taxon>
        <taxon>Neoheterodontei</taxon>
        <taxon>Myida</taxon>
        <taxon>Myoidea</taxon>
        <taxon>Myidae</taxon>
        <taxon>Mya</taxon>
    </lineage>
</organism>
<name>A0ABY7G7V9_MYAAR</name>
<feature type="compositionally biased region" description="Basic and acidic residues" evidence="1">
    <location>
        <begin position="59"/>
        <end position="71"/>
    </location>
</feature>
<feature type="compositionally biased region" description="Polar residues" evidence="1">
    <location>
        <begin position="221"/>
        <end position="246"/>
    </location>
</feature>
<keyword evidence="3" id="KW-1185">Reference proteome</keyword>
<dbReference type="EMBL" id="CP111027">
    <property type="protein sequence ID" value="WAR29131.1"/>
    <property type="molecule type" value="Genomic_DNA"/>
</dbReference>
<feature type="compositionally biased region" description="Low complexity" evidence="1">
    <location>
        <begin position="163"/>
        <end position="187"/>
    </location>
</feature>
<feature type="compositionally biased region" description="Polar residues" evidence="1">
    <location>
        <begin position="47"/>
        <end position="58"/>
    </location>
</feature>